<dbReference type="PIRSF" id="PIRSF006078">
    <property type="entry name" value="GlxK"/>
    <property type="match status" value="1"/>
</dbReference>
<protein>
    <submittedName>
        <fullName evidence="5">Glycerate 2-kinase</fullName>
        <ecNumber evidence="5">2.7.1.165</ecNumber>
    </submittedName>
</protein>
<dbReference type="GO" id="GO:0043798">
    <property type="term" value="F:glycerate 2-kinase activity"/>
    <property type="evidence" value="ECO:0007669"/>
    <property type="project" value="UniProtKB-EC"/>
</dbReference>
<dbReference type="Pfam" id="PF02595">
    <property type="entry name" value="Gly_kinase"/>
    <property type="match status" value="1"/>
</dbReference>
<dbReference type="PANTHER" id="PTHR21599:SF0">
    <property type="entry name" value="GLYCERATE KINASE"/>
    <property type="match status" value="1"/>
</dbReference>
<dbReference type="EMBL" id="CP059066">
    <property type="protein sequence ID" value="QSQ08561.1"/>
    <property type="molecule type" value="Genomic_DNA"/>
</dbReference>
<accession>A0A8A0RJE0</accession>
<evidence type="ECO:0000256" key="2">
    <source>
        <dbReference type="ARBA" id="ARBA00022679"/>
    </source>
</evidence>
<comment type="similarity">
    <text evidence="1 4">Belongs to the glycerate kinase type-1 family.</text>
</comment>
<evidence type="ECO:0000256" key="4">
    <source>
        <dbReference type="PIRNR" id="PIRNR006078"/>
    </source>
</evidence>
<keyword evidence="2 4" id="KW-0808">Transferase</keyword>
<proteinExistence type="inferred from homology"/>
<dbReference type="Gene3D" id="3.40.50.10350">
    <property type="entry name" value="Glycerate kinase, domain 1"/>
    <property type="match status" value="1"/>
</dbReference>
<dbReference type="RefSeq" id="WP_206708770.1">
    <property type="nucleotide sequence ID" value="NZ_CP059066.1"/>
</dbReference>
<dbReference type="AlphaFoldDB" id="A0A8A0RJE0"/>
<reference evidence="5" key="1">
    <citation type="submission" date="2020-07" db="EMBL/GenBank/DDBJ databases">
        <title>Koleobacter methoxysyntrophicus gen. nov., sp. nov., a novel anaerobic bacterium isolated from deep subsurface oil field and proposal of Koleobacterales ord. nov. in the phylum Firmicutes.</title>
        <authorList>
            <person name="Sakamoto S."/>
            <person name="Tamaki H."/>
        </authorList>
    </citation>
    <scope>NUCLEOTIDE SEQUENCE</scope>
    <source>
        <strain evidence="5">NRmbB1</strain>
    </source>
</reference>
<evidence type="ECO:0000256" key="1">
    <source>
        <dbReference type="ARBA" id="ARBA00006284"/>
    </source>
</evidence>
<keyword evidence="6" id="KW-1185">Reference proteome</keyword>
<dbReference type="SUPFAM" id="SSF110738">
    <property type="entry name" value="Glycerate kinase I"/>
    <property type="match status" value="1"/>
</dbReference>
<dbReference type="InterPro" id="IPR004381">
    <property type="entry name" value="Glycerate_kinase"/>
</dbReference>
<dbReference type="Proteomes" id="UP000662904">
    <property type="component" value="Chromosome"/>
</dbReference>
<dbReference type="InterPro" id="IPR018193">
    <property type="entry name" value="Glyc_kinase_flavodox-like_fold"/>
</dbReference>
<dbReference type="Gene3D" id="3.90.1510.10">
    <property type="entry name" value="Glycerate kinase, domain 2"/>
    <property type="match status" value="1"/>
</dbReference>
<dbReference type="PANTHER" id="PTHR21599">
    <property type="entry name" value="GLYCERATE KINASE"/>
    <property type="match status" value="1"/>
</dbReference>
<gene>
    <name evidence="5" type="primary">garK</name>
    <name evidence="5" type="ORF">H0A61_00888</name>
</gene>
<evidence type="ECO:0000313" key="6">
    <source>
        <dbReference type="Proteomes" id="UP000662904"/>
    </source>
</evidence>
<sequence>MKKIVVAPDSFKGSMTSREICDIVEGVVKEEAPQIAVVKVPIADGGEGTVDAFLTSAGGKKVFVEVTGPCFERTRAFYGILPDEKTAVIEMAAASGLPLVRGKKDPSVTTTYGTGELIKNALERGCSRIIIGIGGSATNDGGIGMAAALGVKFLDERGNDVELTGRGLERLHKIDTRGLDPRLKEAEVIVACDVDNPLHGPEGAAYVYAPQKGADEEMVRYLDSNLKHYSDVLKNHLDFDVQSVKGAGAAGGLGAGLVAFAGGKLKPGIDVILEAVRFEEIISDADLIITGEGRIDGQSLRGKAPVGVAKRAAKKGIPVLVLAGDVDDSAEKLYEYGITSILSINRSIIPLDRAIARSKDSLKHTVRAVIRLLANPTQNRIPLLKRNYHG</sequence>
<dbReference type="InterPro" id="IPR018197">
    <property type="entry name" value="Glycerate_kinase_RE-like"/>
</dbReference>
<dbReference type="GO" id="GO:0031388">
    <property type="term" value="P:organic acid phosphorylation"/>
    <property type="evidence" value="ECO:0007669"/>
    <property type="project" value="UniProtKB-UniRule"/>
</dbReference>
<dbReference type="GO" id="GO:0008887">
    <property type="term" value="F:glycerate kinase activity"/>
    <property type="evidence" value="ECO:0007669"/>
    <property type="project" value="UniProtKB-UniRule"/>
</dbReference>
<keyword evidence="3 4" id="KW-0418">Kinase</keyword>
<dbReference type="NCBIfam" id="TIGR00045">
    <property type="entry name" value="glycerate kinase"/>
    <property type="match status" value="1"/>
</dbReference>
<dbReference type="InterPro" id="IPR036129">
    <property type="entry name" value="Glycerate_kinase_sf"/>
</dbReference>
<dbReference type="KEGG" id="kme:H0A61_00888"/>
<name>A0A8A0RJE0_9FIRM</name>
<evidence type="ECO:0000313" key="5">
    <source>
        <dbReference type="EMBL" id="QSQ08561.1"/>
    </source>
</evidence>
<evidence type="ECO:0000256" key="3">
    <source>
        <dbReference type="ARBA" id="ARBA00022777"/>
    </source>
</evidence>
<organism evidence="5 6">
    <name type="scientific">Koleobacter methoxysyntrophicus</name>
    <dbReference type="NCBI Taxonomy" id="2751313"/>
    <lineage>
        <taxon>Bacteria</taxon>
        <taxon>Bacillati</taxon>
        <taxon>Bacillota</taxon>
        <taxon>Clostridia</taxon>
        <taxon>Koleobacterales</taxon>
        <taxon>Koleobacteraceae</taxon>
        <taxon>Koleobacter</taxon>
    </lineage>
</organism>
<dbReference type="EC" id="2.7.1.165" evidence="5"/>